<keyword evidence="2" id="KW-0808">Transferase</keyword>
<evidence type="ECO:0000313" key="2">
    <source>
        <dbReference type="RefSeq" id="XP_045150322.1"/>
    </source>
</evidence>
<dbReference type="RefSeq" id="XP_045150322.1">
    <property type="nucleotide sequence ID" value="XM_045294387.1"/>
</dbReference>
<gene>
    <name evidence="2" type="primary">LATS1</name>
</gene>
<sequence>MKRSEKPEGYRQIRPKTFPASSYIGNSRQMLQEIRESLRNLSKPSDAAKAEHNMSKMAAEDPRQVRNPPKFGTHHKALQEIRNSLLPFANETSSSSRSTSEVNSQTFQDLHTTGFDEDMVIQVLQKTNNRNVDAAMEFISKINYQDPRREQMAAATARPMKPGLVQQSVNRKQSWKGSKESLVPQRHGPPLGESVSYRSESPSSQAEGGRPLSGSGIAAFAQAHPGNGQRVNPPPPPQVRSVTPPPPPRGHTPPPRGTTPPPHSWEPSTQAKRYSGNMEFVTSRISPVPPGAWQEGYPPPPLNASPMNPPNPGQRGMSSVPVGRQPIIMQSSNKFNFPSGRPGMQNGGGQTDFMIHPTGVPAGAVNRQPPPPYPLTSTNGQSPSTLQPGGTAAPSSYTNGNIPQSMLVPNRNSHNLELYNVTVPGLQTTWPQSSSAPAQSSPGSGHELPPWQSNIPVRSNSFNNPLGNRASHTANSQSSATTVTAITPAPIQQPVKSMRVLKPELQTALAPTHPSWIPQPIQTAPPGPFPEAPPSALTVMAPVVEAPTYQGPPPPYPKHLLHQNPSVPPYDSINKSSKDDQPSGPKEDEGEKSYEHVDSGDKEKKQITTSPITVRKSKKDEERRESRIQSYSPQAFKFFMEQHVENVLKSHQQRLHRKKQLENEMMRLI</sequence>
<protein>
    <submittedName>
        <fullName evidence="2">Serine/threonine-protein kinase LATS1 isoform X2</fullName>
    </submittedName>
</protein>
<dbReference type="Proteomes" id="UP000694863">
    <property type="component" value="Unplaced"/>
</dbReference>
<organism evidence="1 2">
    <name type="scientific">Echinops telfairi</name>
    <name type="common">Lesser hedgehog tenrec</name>
    <dbReference type="NCBI Taxonomy" id="9371"/>
    <lineage>
        <taxon>Eukaryota</taxon>
        <taxon>Metazoa</taxon>
        <taxon>Chordata</taxon>
        <taxon>Craniata</taxon>
        <taxon>Vertebrata</taxon>
        <taxon>Euteleostomi</taxon>
        <taxon>Mammalia</taxon>
        <taxon>Eutheria</taxon>
        <taxon>Afrotheria</taxon>
        <taxon>Tenrecidae</taxon>
        <taxon>Tenrecinae</taxon>
        <taxon>Echinops</taxon>
    </lineage>
</organism>
<proteinExistence type="predicted"/>
<name>A0AC55DF01_ECHTE</name>
<keyword evidence="2" id="KW-0418">Kinase</keyword>
<evidence type="ECO:0000313" key="1">
    <source>
        <dbReference type="Proteomes" id="UP000694863"/>
    </source>
</evidence>
<keyword evidence="1" id="KW-1185">Reference proteome</keyword>
<reference evidence="2" key="1">
    <citation type="submission" date="2025-08" db="UniProtKB">
        <authorList>
            <consortium name="RefSeq"/>
        </authorList>
    </citation>
    <scope>IDENTIFICATION</scope>
</reference>
<accession>A0AC55DF01</accession>